<evidence type="ECO:0000313" key="7">
    <source>
        <dbReference type="EMBL" id="MDW9251302.1"/>
    </source>
</evidence>
<dbReference type="NCBIfam" id="TIGR03975">
    <property type="entry name" value="rSAM_ocin_1"/>
    <property type="match status" value="1"/>
</dbReference>
<dbReference type="GO" id="GO:0046872">
    <property type="term" value="F:metal ion binding"/>
    <property type="evidence" value="ECO:0007669"/>
    <property type="project" value="UniProtKB-KW"/>
</dbReference>
<gene>
    <name evidence="7" type="ORF">C7S16_4687</name>
</gene>
<dbReference type="SMART" id="SM00729">
    <property type="entry name" value="Elp3"/>
    <property type="match status" value="1"/>
</dbReference>
<dbReference type="GO" id="GO:0051536">
    <property type="term" value="F:iron-sulfur cluster binding"/>
    <property type="evidence" value="ECO:0007669"/>
    <property type="project" value="UniProtKB-KW"/>
</dbReference>
<keyword evidence="3" id="KW-0479">Metal-binding</keyword>
<evidence type="ECO:0000259" key="6">
    <source>
        <dbReference type="SMART" id="SM00729"/>
    </source>
</evidence>
<dbReference type="InterPro" id="IPR023984">
    <property type="entry name" value="rSAM_ocin_1"/>
</dbReference>
<dbReference type="Gene3D" id="3.20.20.70">
    <property type="entry name" value="Aldolase class I"/>
    <property type="match status" value="1"/>
</dbReference>
<dbReference type="SFLD" id="SFLDF00324">
    <property type="entry name" value="bacteriocin_maturation"/>
    <property type="match status" value="1"/>
</dbReference>
<dbReference type="InterPro" id="IPR007197">
    <property type="entry name" value="rSAM"/>
</dbReference>
<dbReference type="Pfam" id="PF04055">
    <property type="entry name" value="Radical_SAM"/>
    <property type="match status" value="1"/>
</dbReference>
<organism evidence="7 8">
    <name type="scientific">Burkholderia thailandensis</name>
    <dbReference type="NCBI Taxonomy" id="57975"/>
    <lineage>
        <taxon>Bacteria</taxon>
        <taxon>Pseudomonadati</taxon>
        <taxon>Pseudomonadota</taxon>
        <taxon>Betaproteobacteria</taxon>
        <taxon>Burkholderiales</taxon>
        <taxon>Burkholderiaceae</taxon>
        <taxon>Burkholderia</taxon>
        <taxon>pseudomallei group</taxon>
    </lineage>
</organism>
<dbReference type="PANTHER" id="PTHR43409:SF7">
    <property type="entry name" value="BLL1977 PROTEIN"/>
    <property type="match status" value="1"/>
</dbReference>
<feature type="domain" description="Elp3/MiaA/NifB-like radical SAM core" evidence="6">
    <location>
        <begin position="267"/>
        <end position="477"/>
    </location>
</feature>
<dbReference type="PANTHER" id="PTHR43409">
    <property type="entry name" value="ANAEROBIC MAGNESIUM-PROTOPORPHYRIN IX MONOMETHYL ESTER CYCLASE-RELATED"/>
    <property type="match status" value="1"/>
</dbReference>
<dbReference type="EMBL" id="QXCT01000001">
    <property type="protein sequence ID" value="MDW9251302.1"/>
    <property type="molecule type" value="Genomic_DNA"/>
</dbReference>
<dbReference type="GO" id="GO:0003824">
    <property type="term" value="F:catalytic activity"/>
    <property type="evidence" value="ECO:0007669"/>
    <property type="project" value="InterPro"/>
</dbReference>
<proteinExistence type="predicted"/>
<comment type="caution">
    <text evidence="7">The sequence shown here is derived from an EMBL/GenBank/DDBJ whole genome shotgun (WGS) entry which is preliminary data.</text>
</comment>
<dbReference type="SUPFAM" id="SSF102114">
    <property type="entry name" value="Radical SAM enzymes"/>
    <property type="match status" value="1"/>
</dbReference>
<dbReference type="SFLD" id="SFLDG01082">
    <property type="entry name" value="B12-binding_domain_containing"/>
    <property type="match status" value="1"/>
</dbReference>
<protein>
    <submittedName>
        <fullName evidence="7">Bacteriocin maturation radical SAM 1 family protein</fullName>
    </submittedName>
</protein>
<evidence type="ECO:0000256" key="1">
    <source>
        <dbReference type="ARBA" id="ARBA00001966"/>
    </source>
</evidence>
<evidence type="ECO:0000313" key="8">
    <source>
        <dbReference type="Proteomes" id="UP001272137"/>
    </source>
</evidence>
<dbReference type="AlphaFoldDB" id="A0AAW9CLX9"/>
<keyword evidence="2" id="KW-0949">S-adenosyl-L-methionine</keyword>
<evidence type="ECO:0000256" key="5">
    <source>
        <dbReference type="ARBA" id="ARBA00023014"/>
    </source>
</evidence>
<dbReference type="SFLD" id="SFLDS00029">
    <property type="entry name" value="Radical_SAM"/>
    <property type="match status" value="1"/>
</dbReference>
<comment type="cofactor">
    <cofactor evidence="1">
        <name>[4Fe-4S] cluster</name>
        <dbReference type="ChEBI" id="CHEBI:49883"/>
    </cofactor>
</comment>
<keyword evidence="4" id="KW-0408">Iron</keyword>
<accession>A0AAW9CLX9</accession>
<dbReference type="InterPro" id="IPR013785">
    <property type="entry name" value="Aldolase_TIM"/>
</dbReference>
<reference evidence="7" key="1">
    <citation type="submission" date="2018-08" db="EMBL/GenBank/DDBJ databases">
        <title>Identification of Burkholderia cepacia strains that express a Burkholderia pseudomallei-like capsular polysaccharide.</title>
        <authorList>
            <person name="Burtnick M.N."/>
            <person name="Vongsouvath M."/>
            <person name="Newton P."/>
            <person name="Wuthiekanun V."/>
            <person name="Limmathurotsakul D."/>
            <person name="Brett P.J."/>
            <person name="Chantratita N."/>
            <person name="Dance D.A."/>
        </authorList>
    </citation>
    <scope>NUCLEOTIDE SEQUENCE</scope>
    <source>
        <strain evidence="7">SBXCC001</strain>
    </source>
</reference>
<evidence type="ECO:0000256" key="4">
    <source>
        <dbReference type="ARBA" id="ARBA00023004"/>
    </source>
</evidence>
<dbReference type="InterPro" id="IPR051198">
    <property type="entry name" value="BchE-like"/>
</dbReference>
<evidence type="ECO:0000256" key="2">
    <source>
        <dbReference type="ARBA" id="ARBA00022691"/>
    </source>
</evidence>
<dbReference type="GO" id="GO:0005829">
    <property type="term" value="C:cytosol"/>
    <property type="evidence" value="ECO:0007669"/>
    <property type="project" value="TreeGrafter"/>
</dbReference>
<keyword evidence="5" id="KW-0411">Iron-sulfur</keyword>
<dbReference type="RefSeq" id="WP_080554815.1">
    <property type="nucleotide sequence ID" value="NZ_CP013410.1"/>
</dbReference>
<dbReference type="Proteomes" id="UP001272137">
    <property type="component" value="Unassembled WGS sequence"/>
</dbReference>
<dbReference type="InterPro" id="IPR058240">
    <property type="entry name" value="rSAM_sf"/>
</dbReference>
<evidence type="ECO:0000256" key="3">
    <source>
        <dbReference type="ARBA" id="ARBA00022723"/>
    </source>
</evidence>
<dbReference type="InterPro" id="IPR006638">
    <property type="entry name" value="Elp3/MiaA/NifB-like_rSAM"/>
</dbReference>
<sequence length="646" mass="71278">MTADSGGGASPERPSRKVLLISPPWRLGNWPSLALGTLKSHLRRHGIDVDTRHLHFDVAVRLGWSRYQEIASGWELGEALYFALDAPDEADAILARSAKAMRANGQALHAAWAERPLLDEVEMATLGALGNLDLRRYDLVGFSVGALQLAASVFLGHLFKCRAPHLRVIFGGGSVLGEPGLRLLQQLPWLDAVVDGEGELAMAALSSIPNWDDAELEAVPNLYYRRADGSVARTVTRVLATLDDTLPPDMGEFYSAARAAGFPAAELILPVEASRGCHWEHRKTDGQLRGCTFCGLYRNSPNYRERHLDTVMAHIRDGVHRSRTLALGFVDAYLPSAYAKALLRRLASEPLDVTLFCEMRCDLDAETAALLAAAGARHVQLGVEAFDTKLLSQMAKGVRMIDNVSSIKVCEEFGVPYQYNLITYFPGADRRAVDRMANLLPALAGFKPPSLARFYLDRSSRIFADWQRDELAARNVDHSPLPFLPSALAAARITQVVPFDTLDRDALCEEWAAVEREVTRWRTRHQQAQAEGVVQLLSWRDAGSALIVSDERGDEPLAIELEGVAREVLLACDRLVRKRDLCERVRGLDESTLHTVLQRLNDQKLVVQEGAWVIALPVRARLPNGAARERAASGMRQAKTIHIAPV</sequence>
<name>A0AAW9CLX9_BURTH</name>